<evidence type="ECO:0000259" key="1">
    <source>
        <dbReference type="Pfam" id="PF01020"/>
    </source>
</evidence>
<proteinExistence type="predicted"/>
<feature type="domain" description="Large ribosomal subunit protein eL40" evidence="1">
    <location>
        <begin position="2"/>
        <end position="16"/>
    </location>
</feature>
<organism evidence="2 3">
    <name type="scientific">Dillenia turbinata</name>
    <dbReference type="NCBI Taxonomy" id="194707"/>
    <lineage>
        <taxon>Eukaryota</taxon>
        <taxon>Viridiplantae</taxon>
        <taxon>Streptophyta</taxon>
        <taxon>Embryophyta</taxon>
        <taxon>Tracheophyta</taxon>
        <taxon>Spermatophyta</taxon>
        <taxon>Magnoliopsida</taxon>
        <taxon>eudicotyledons</taxon>
        <taxon>Gunneridae</taxon>
        <taxon>Pentapetalae</taxon>
        <taxon>Dilleniales</taxon>
        <taxon>Dilleniaceae</taxon>
        <taxon>Dillenia</taxon>
    </lineage>
</organism>
<evidence type="ECO:0000313" key="3">
    <source>
        <dbReference type="Proteomes" id="UP001370490"/>
    </source>
</evidence>
<accession>A0AAN8ZQZ3</accession>
<dbReference type="EMBL" id="JBAMMX010000004">
    <property type="protein sequence ID" value="KAK6942600.1"/>
    <property type="molecule type" value="Genomic_DNA"/>
</dbReference>
<dbReference type="InterPro" id="IPR001975">
    <property type="entry name" value="Ribosomal_eL40_dom"/>
</dbReference>
<protein>
    <submittedName>
        <fullName evidence="2">Ribosomal protein L40e</fullName>
    </submittedName>
</protein>
<reference evidence="2 3" key="1">
    <citation type="submission" date="2023-12" db="EMBL/GenBank/DDBJ databases">
        <title>A high-quality genome assembly for Dillenia turbinata (Dilleniales).</title>
        <authorList>
            <person name="Chanderbali A."/>
        </authorList>
    </citation>
    <scope>NUCLEOTIDE SEQUENCE [LARGE SCALE GENOMIC DNA]</scope>
    <source>
        <strain evidence="2">LSX21</strain>
        <tissue evidence="2">Leaf</tissue>
    </source>
</reference>
<evidence type="ECO:0000313" key="2">
    <source>
        <dbReference type="EMBL" id="KAK6942600.1"/>
    </source>
</evidence>
<comment type="caution">
    <text evidence="2">The sequence shown here is derived from an EMBL/GenBank/DDBJ whole genome shotgun (WGS) entry which is preliminary data.</text>
</comment>
<name>A0AAN8ZQZ3_9MAGN</name>
<dbReference type="Proteomes" id="UP001370490">
    <property type="component" value="Unassembled WGS sequence"/>
</dbReference>
<dbReference type="GO" id="GO:0003735">
    <property type="term" value="F:structural constituent of ribosome"/>
    <property type="evidence" value="ECO:0007669"/>
    <property type="project" value="InterPro"/>
</dbReference>
<keyword evidence="3" id="KW-1185">Reference proteome</keyword>
<dbReference type="Pfam" id="PF01020">
    <property type="entry name" value="Ribosomal_L40e"/>
    <property type="match status" value="1"/>
</dbReference>
<keyword evidence="2" id="KW-0689">Ribosomal protein</keyword>
<dbReference type="AlphaFoldDB" id="A0AAN8ZQZ3"/>
<gene>
    <name evidence="2" type="ORF">RJ641_027977</name>
</gene>
<sequence>MALARKYNQEKMICRKLPSLSFSKLYSQMLKALPYGQCTLRDYITYYISITGKDVGPVGPNLMVISHYK</sequence>
<dbReference type="GO" id="GO:0005840">
    <property type="term" value="C:ribosome"/>
    <property type="evidence" value="ECO:0007669"/>
    <property type="project" value="UniProtKB-KW"/>
</dbReference>
<dbReference type="GO" id="GO:0006412">
    <property type="term" value="P:translation"/>
    <property type="evidence" value="ECO:0007669"/>
    <property type="project" value="InterPro"/>
</dbReference>
<keyword evidence="2" id="KW-0687">Ribonucleoprotein</keyword>